<comment type="caution">
    <text evidence="12">The sequence shown here is derived from an EMBL/GenBank/DDBJ whole genome shotgun (WGS) entry which is preliminary data.</text>
</comment>
<comment type="subcellular location">
    <subcellularLocation>
        <location evidence="1">Membrane</location>
        <topology evidence="1">Multi-pass membrane protein</topology>
    </subcellularLocation>
</comment>
<dbReference type="PANTHER" id="PTHR11562:SF17">
    <property type="entry name" value="RE54080P-RELATED"/>
    <property type="match status" value="1"/>
</dbReference>
<gene>
    <name evidence="12" type="ORF">H9777_06020</name>
</gene>
<dbReference type="Gene3D" id="1.20.1510.10">
    <property type="entry name" value="Cation efflux protein transmembrane domain"/>
    <property type="match status" value="1"/>
</dbReference>
<keyword evidence="6 9" id="KW-1133">Transmembrane helix</keyword>
<dbReference type="InterPro" id="IPR002524">
    <property type="entry name" value="Cation_efflux"/>
</dbReference>
<organism evidence="12 13">
    <name type="scientific">Candidatus Phocaeicola faecigallinarum</name>
    <dbReference type="NCBI Taxonomy" id="2838732"/>
    <lineage>
        <taxon>Bacteria</taxon>
        <taxon>Pseudomonadati</taxon>
        <taxon>Bacteroidota</taxon>
        <taxon>Bacteroidia</taxon>
        <taxon>Bacteroidales</taxon>
        <taxon>Bacteroidaceae</taxon>
        <taxon>Phocaeicola</taxon>
    </lineage>
</organism>
<name>A0A948TBC3_9BACT</name>
<evidence type="ECO:0000256" key="8">
    <source>
        <dbReference type="ARBA" id="ARBA00023136"/>
    </source>
</evidence>
<feature type="transmembrane region" description="Helical" evidence="9">
    <location>
        <begin position="23"/>
        <end position="48"/>
    </location>
</feature>
<protein>
    <submittedName>
        <fullName evidence="12">Cation diffusion facilitator family transporter</fullName>
    </submittedName>
</protein>
<evidence type="ECO:0000256" key="1">
    <source>
        <dbReference type="ARBA" id="ARBA00004141"/>
    </source>
</evidence>
<keyword evidence="8 9" id="KW-0472">Membrane</keyword>
<dbReference type="NCBIfam" id="TIGR01297">
    <property type="entry name" value="CDF"/>
    <property type="match status" value="1"/>
</dbReference>
<dbReference type="SUPFAM" id="SSF161111">
    <property type="entry name" value="Cation efflux protein transmembrane domain-like"/>
    <property type="match status" value="1"/>
</dbReference>
<feature type="domain" description="Cation efflux protein transmembrane" evidence="10">
    <location>
        <begin position="26"/>
        <end position="212"/>
    </location>
</feature>
<feature type="transmembrane region" description="Helical" evidence="9">
    <location>
        <begin position="54"/>
        <end position="71"/>
    </location>
</feature>
<dbReference type="EMBL" id="JAHLFW010000054">
    <property type="protein sequence ID" value="MBU3837859.1"/>
    <property type="molecule type" value="Genomic_DNA"/>
</dbReference>
<proteinExistence type="inferred from homology"/>
<reference evidence="12" key="1">
    <citation type="journal article" date="2021" name="PeerJ">
        <title>Extensive microbial diversity within the chicken gut microbiome revealed by metagenomics and culture.</title>
        <authorList>
            <person name="Gilroy R."/>
            <person name="Ravi A."/>
            <person name="Getino M."/>
            <person name="Pursley I."/>
            <person name="Horton D.L."/>
            <person name="Alikhan N.F."/>
            <person name="Baker D."/>
            <person name="Gharbi K."/>
            <person name="Hall N."/>
            <person name="Watson M."/>
            <person name="Adriaenssens E.M."/>
            <person name="Foster-Nyarko E."/>
            <person name="Jarju S."/>
            <person name="Secka A."/>
            <person name="Antonio M."/>
            <person name="Oren A."/>
            <person name="Chaudhuri R.R."/>
            <person name="La Ragione R."/>
            <person name="Hildebrand F."/>
            <person name="Pallen M.J."/>
        </authorList>
    </citation>
    <scope>NUCLEOTIDE SEQUENCE</scope>
    <source>
        <strain evidence="12">G4-2901</strain>
    </source>
</reference>
<evidence type="ECO:0000256" key="9">
    <source>
        <dbReference type="SAM" id="Phobius"/>
    </source>
</evidence>
<feature type="transmembrane region" description="Helical" evidence="9">
    <location>
        <begin position="126"/>
        <end position="146"/>
    </location>
</feature>
<evidence type="ECO:0000256" key="2">
    <source>
        <dbReference type="ARBA" id="ARBA00008873"/>
    </source>
</evidence>
<dbReference type="InterPro" id="IPR050681">
    <property type="entry name" value="CDF/SLC30A"/>
</dbReference>
<dbReference type="SUPFAM" id="SSF160240">
    <property type="entry name" value="Cation efflux protein cytoplasmic domain-like"/>
    <property type="match status" value="1"/>
</dbReference>
<evidence type="ECO:0000313" key="12">
    <source>
        <dbReference type="EMBL" id="MBU3837859.1"/>
    </source>
</evidence>
<evidence type="ECO:0000256" key="4">
    <source>
        <dbReference type="ARBA" id="ARBA00022692"/>
    </source>
</evidence>
<reference evidence="12" key="2">
    <citation type="submission" date="2021-04" db="EMBL/GenBank/DDBJ databases">
        <authorList>
            <person name="Gilroy R."/>
        </authorList>
    </citation>
    <scope>NUCLEOTIDE SEQUENCE</scope>
    <source>
        <strain evidence="12">G4-2901</strain>
    </source>
</reference>
<keyword evidence="5" id="KW-0864">Zinc transport</keyword>
<evidence type="ECO:0000259" key="11">
    <source>
        <dbReference type="Pfam" id="PF16916"/>
    </source>
</evidence>
<keyword evidence="4 9" id="KW-0812">Transmembrane</keyword>
<evidence type="ECO:0000313" key="13">
    <source>
        <dbReference type="Proteomes" id="UP000783796"/>
    </source>
</evidence>
<keyword evidence="7" id="KW-0406">Ion transport</keyword>
<feature type="transmembrane region" description="Helical" evidence="9">
    <location>
        <begin position="185"/>
        <end position="207"/>
    </location>
</feature>
<evidence type="ECO:0000256" key="7">
    <source>
        <dbReference type="ARBA" id="ARBA00023065"/>
    </source>
</evidence>
<evidence type="ECO:0000256" key="5">
    <source>
        <dbReference type="ARBA" id="ARBA00022906"/>
    </source>
</evidence>
<dbReference type="Pfam" id="PF01545">
    <property type="entry name" value="Cation_efflux"/>
    <property type="match status" value="1"/>
</dbReference>
<keyword evidence="3" id="KW-0813">Transport</keyword>
<evidence type="ECO:0000256" key="3">
    <source>
        <dbReference type="ARBA" id="ARBA00022448"/>
    </source>
</evidence>
<dbReference type="InterPro" id="IPR058533">
    <property type="entry name" value="Cation_efflux_TM"/>
</dbReference>
<feature type="transmembrane region" description="Helical" evidence="9">
    <location>
        <begin position="158"/>
        <end position="179"/>
    </location>
</feature>
<dbReference type="InterPro" id="IPR027469">
    <property type="entry name" value="Cation_efflux_TMD_sf"/>
</dbReference>
<dbReference type="GO" id="GO:0005886">
    <property type="term" value="C:plasma membrane"/>
    <property type="evidence" value="ECO:0007669"/>
    <property type="project" value="TreeGrafter"/>
</dbReference>
<dbReference type="InterPro" id="IPR027470">
    <property type="entry name" value="Cation_efflux_CTD"/>
</dbReference>
<sequence>MDTHHHNHHHHHHHEISASMSKIFIFCIALNLLFVGIETVVGLLYNSVGLLSDAGHNLSDVFSLVLVLVAFRMSKAASTPQFTYGYKKATILISLINALILLVAVGAIIIESIYKLKNPQPISGTAISWTAGAGILINGLTTWLLMSGSKQDINVKGAYLHMLMDTLVSVGVVISGIIISYTEWVWIDPVIGIVLAIIIMFSTYNLLKESLLMTLDAVPSSVDKEHIAEDLRNYNKIESWHHLHIWAISTTEFAATIHIVIKDLNDMENVKTEVREIFHKSGVHHCTIETETEGTECQAYSCK</sequence>
<dbReference type="AlphaFoldDB" id="A0A948TBC3"/>
<comment type="similarity">
    <text evidence="2">Belongs to the cation diffusion facilitator (CDF) transporter (TC 2.A.4) family. SLC30A subfamily.</text>
</comment>
<dbReference type="PANTHER" id="PTHR11562">
    <property type="entry name" value="CATION EFFLUX PROTEIN/ ZINC TRANSPORTER"/>
    <property type="match status" value="1"/>
</dbReference>
<evidence type="ECO:0000259" key="10">
    <source>
        <dbReference type="Pfam" id="PF01545"/>
    </source>
</evidence>
<keyword evidence="5" id="KW-0862">Zinc</keyword>
<dbReference type="Pfam" id="PF16916">
    <property type="entry name" value="ZT_dimer"/>
    <property type="match status" value="1"/>
</dbReference>
<accession>A0A948TBC3</accession>
<evidence type="ECO:0000256" key="6">
    <source>
        <dbReference type="ARBA" id="ARBA00022989"/>
    </source>
</evidence>
<feature type="domain" description="Cation efflux protein cytoplasmic" evidence="11">
    <location>
        <begin position="219"/>
        <end position="291"/>
    </location>
</feature>
<dbReference type="GO" id="GO:0005385">
    <property type="term" value="F:zinc ion transmembrane transporter activity"/>
    <property type="evidence" value="ECO:0007669"/>
    <property type="project" value="TreeGrafter"/>
</dbReference>
<dbReference type="InterPro" id="IPR036837">
    <property type="entry name" value="Cation_efflux_CTD_sf"/>
</dbReference>
<feature type="transmembrane region" description="Helical" evidence="9">
    <location>
        <begin position="91"/>
        <end position="114"/>
    </location>
</feature>
<dbReference type="Proteomes" id="UP000783796">
    <property type="component" value="Unassembled WGS sequence"/>
</dbReference>